<proteinExistence type="predicted"/>
<comment type="caution">
    <text evidence="1">The sequence shown here is derived from an EMBL/GenBank/DDBJ whole genome shotgun (WGS) entry which is preliminary data.</text>
</comment>
<dbReference type="RefSeq" id="WP_378285511.1">
    <property type="nucleotide sequence ID" value="NZ_JBHSON010000046.1"/>
</dbReference>
<sequence length="113" mass="12068">MSEVGVNPDEAVAGGREAGMLALSFRGLATMFQSTIDVAFMRAGEWPVKNGYLAYAEEQMSKIARVQAHGEGLSGAVEGAGAAGAETDRRIDEDYQGVRGLLLRDLNHELGRQ</sequence>
<evidence type="ECO:0000313" key="1">
    <source>
        <dbReference type="EMBL" id="MFC5749785.1"/>
    </source>
</evidence>
<protein>
    <recommendedName>
        <fullName evidence="3">ESX-1 secretion-associated protein</fullName>
    </recommendedName>
</protein>
<dbReference type="EMBL" id="JBHSON010000046">
    <property type="protein sequence ID" value="MFC5749785.1"/>
    <property type="molecule type" value="Genomic_DNA"/>
</dbReference>
<accession>A0ABW1A2P2</accession>
<evidence type="ECO:0008006" key="3">
    <source>
        <dbReference type="Google" id="ProtNLM"/>
    </source>
</evidence>
<name>A0ABW1A2P2_9ACTN</name>
<gene>
    <name evidence="1" type="ORF">ACFPZN_29520</name>
</gene>
<dbReference type="Proteomes" id="UP001596074">
    <property type="component" value="Unassembled WGS sequence"/>
</dbReference>
<reference evidence="2" key="1">
    <citation type="journal article" date="2019" name="Int. J. Syst. Evol. Microbiol.">
        <title>The Global Catalogue of Microorganisms (GCM) 10K type strain sequencing project: providing services to taxonomists for standard genome sequencing and annotation.</title>
        <authorList>
            <consortium name="The Broad Institute Genomics Platform"/>
            <consortium name="The Broad Institute Genome Sequencing Center for Infectious Disease"/>
            <person name="Wu L."/>
            <person name="Ma J."/>
        </authorList>
    </citation>
    <scope>NUCLEOTIDE SEQUENCE [LARGE SCALE GENOMIC DNA]</scope>
    <source>
        <strain evidence="2">KCTC 42087</strain>
    </source>
</reference>
<evidence type="ECO:0000313" key="2">
    <source>
        <dbReference type="Proteomes" id="UP001596074"/>
    </source>
</evidence>
<keyword evidence="2" id="KW-1185">Reference proteome</keyword>
<organism evidence="1 2">
    <name type="scientific">Actinomadura rugatobispora</name>
    <dbReference type="NCBI Taxonomy" id="1994"/>
    <lineage>
        <taxon>Bacteria</taxon>
        <taxon>Bacillati</taxon>
        <taxon>Actinomycetota</taxon>
        <taxon>Actinomycetes</taxon>
        <taxon>Streptosporangiales</taxon>
        <taxon>Thermomonosporaceae</taxon>
        <taxon>Actinomadura</taxon>
    </lineage>
</organism>